<dbReference type="Gene3D" id="3.40.50.150">
    <property type="entry name" value="Vaccinia Virus protein VP39"/>
    <property type="match status" value="1"/>
</dbReference>
<dbReference type="RefSeq" id="WP_245751422.1">
    <property type="nucleotide sequence ID" value="NZ_FOXQ01000008.1"/>
</dbReference>
<dbReference type="GO" id="GO:0032259">
    <property type="term" value="P:methylation"/>
    <property type="evidence" value="ECO:0007669"/>
    <property type="project" value="UniProtKB-KW"/>
</dbReference>
<gene>
    <name evidence="2" type="ORF">SAMN05444277_108109</name>
</gene>
<dbReference type="EMBL" id="FOXQ01000008">
    <property type="protein sequence ID" value="SFQ29972.1"/>
    <property type="molecule type" value="Genomic_DNA"/>
</dbReference>
<evidence type="ECO:0000313" key="2">
    <source>
        <dbReference type="EMBL" id="SFQ29972.1"/>
    </source>
</evidence>
<keyword evidence="3" id="KW-1185">Reference proteome</keyword>
<dbReference type="GO" id="GO:0008168">
    <property type="term" value="F:methyltransferase activity"/>
    <property type="evidence" value="ECO:0007669"/>
    <property type="project" value="UniProtKB-KW"/>
</dbReference>
<dbReference type="Proteomes" id="UP000199031">
    <property type="component" value="Unassembled WGS sequence"/>
</dbReference>
<dbReference type="Pfam" id="PF13847">
    <property type="entry name" value="Methyltransf_31"/>
    <property type="match status" value="1"/>
</dbReference>
<reference evidence="2 3" key="1">
    <citation type="submission" date="2016-10" db="EMBL/GenBank/DDBJ databases">
        <authorList>
            <person name="de Groot N.N."/>
        </authorList>
    </citation>
    <scope>NUCLEOTIDE SEQUENCE [LARGE SCALE GENOMIC DNA]</scope>
    <source>
        <strain evidence="2 3">DSM 28286</strain>
    </source>
</reference>
<dbReference type="STRING" id="1465490.SAMN05444277_108109"/>
<organism evidence="2 3">
    <name type="scientific">Parafilimonas terrae</name>
    <dbReference type="NCBI Taxonomy" id="1465490"/>
    <lineage>
        <taxon>Bacteria</taxon>
        <taxon>Pseudomonadati</taxon>
        <taxon>Bacteroidota</taxon>
        <taxon>Chitinophagia</taxon>
        <taxon>Chitinophagales</taxon>
        <taxon>Chitinophagaceae</taxon>
        <taxon>Parafilimonas</taxon>
    </lineage>
</organism>
<dbReference type="CDD" id="cd02440">
    <property type="entry name" value="AdoMet_MTases"/>
    <property type="match status" value="1"/>
</dbReference>
<accession>A0A1I5XDB9</accession>
<sequence>MHQTINLRYRSYNKELLDGDDIPFEDIQRNMQEINTINASLGGHAITINGFRKLLSHRKKVHVCEIGCGDGNNLYQLYKWCKKNNVQFSCTGIDIKAECIEAAKKKYAIVNAVWLAQDYKTVKLTSKPDIIFSSLFCHHFSDKDLIEQLKFMQQNSTIGFFINDLQRNWFAYHSIKIITQLFSSSYLVKNDAPLSVARGFHKKEWINIFNKAGIKNYTIKWKWAFRYLIIFKHGK</sequence>
<dbReference type="InterPro" id="IPR025714">
    <property type="entry name" value="Methyltranfer_dom"/>
</dbReference>
<evidence type="ECO:0000259" key="1">
    <source>
        <dbReference type="Pfam" id="PF13847"/>
    </source>
</evidence>
<protein>
    <submittedName>
        <fullName evidence="2">Methyltransferase domain-containing protein</fullName>
    </submittedName>
</protein>
<proteinExistence type="predicted"/>
<dbReference type="InterPro" id="IPR029063">
    <property type="entry name" value="SAM-dependent_MTases_sf"/>
</dbReference>
<name>A0A1I5XDB9_9BACT</name>
<keyword evidence="2" id="KW-0808">Transferase</keyword>
<keyword evidence="2" id="KW-0489">Methyltransferase</keyword>
<evidence type="ECO:0000313" key="3">
    <source>
        <dbReference type="Proteomes" id="UP000199031"/>
    </source>
</evidence>
<feature type="domain" description="Methyltransferase" evidence="1">
    <location>
        <begin position="58"/>
        <end position="212"/>
    </location>
</feature>
<dbReference type="AlphaFoldDB" id="A0A1I5XDB9"/>
<dbReference type="SUPFAM" id="SSF53335">
    <property type="entry name" value="S-adenosyl-L-methionine-dependent methyltransferases"/>
    <property type="match status" value="1"/>
</dbReference>